<dbReference type="PANTHER" id="PTHR34546">
    <property type="entry name" value="OS06G0153600 PROTEIN"/>
    <property type="match status" value="1"/>
</dbReference>
<feature type="region of interest" description="Disordered" evidence="1">
    <location>
        <begin position="145"/>
        <end position="164"/>
    </location>
</feature>
<comment type="caution">
    <text evidence="2">The sequence shown here is derived from an EMBL/GenBank/DDBJ whole genome shotgun (WGS) entry which is preliminary data.</text>
</comment>
<evidence type="ECO:0000256" key="1">
    <source>
        <dbReference type="SAM" id="MobiDB-lite"/>
    </source>
</evidence>
<dbReference type="AlphaFoldDB" id="A0AAW2Q4A6"/>
<reference evidence="2" key="2">
    <citation type="journal article" date="2024" name="Plant">
        <title>Genomic evolution and insights into agronomic trait innovations of Sesamum species.</title>
        <authorList>
            <person name="Miao H."/>
            <person name="Wang L."/>
            <person name="Qu L."/>
            <person name="Liu H."/>
            <person name="Sun Y."/>
            <person name="Le M."/>
            <person name="Wang Q."/>
            <person name="Wei S."/>
            <person name="Zheng Y."/>
            <person name="Lin W."/>
            <person name="Duan Y."/>
            <person name="Cao H."/>
            <person name="Xiong S."/>
            <person name="Wang X."/>
            <person name="Wei L."/>
            <person name="Li C."/>
            <person name="Ma Q."/>
            <person name="Ju M."/>
            <person name="Zhao R."/>
            <person name="Li G."/>
            <person name="Mu C."/>
            <person name="Tian Q."/>
            <person name="Mei H."/>
            <person name="Zhang T."/>
            <person name="Gao T."/>
            <person name="Zhang H."/>
        </authorList>
    </citation>
    <scope>NUCLEOTIDE SEQUENCE</scope>
    <source>
        <strain evidence="2">KEN8</strain>
    </source>
</reference>
<accession>A0AAW2Q4A6</accession>
<reference evidence="2" key="1">
    <citation type="submission" date="2020-06" db="EMBL/GenBank/DDBJ databases">
        <authorList>
            <person name="Li T."/>
            <person name="Hu X."/>
            <person name="Zhang T."/>
            <person name="Song X."/>
            <person name="Zhang H."/>
            <person name="Dai N."/>
            <person name="Sheng W."/>
            <person name="Hou X."/>
            <person name="Wei L."/>
        </authorList>
    </citation>
    <scope>NUCLEOTIDE SEQUENCE</scope>
    <source>
        <strain evidence="2">KEN8</strain>
        <tissue evidence="2">Leaf</tissue>
    </source>
</reference>
<sequence length="458" mass="49415">MTAPQMDPQYEQRLRDDVIYLHSLWHQGPPTATESASSTAVRHQLQPAKATQFKKEKKRRGKSGKNSTKKPNNAAPESKSSPGPEWPCPTPPPPDSATGWPSLEAKSDAKTLSLSSEEQSKLAAKHAHQHAVKVVHEFFMSNRADDSDGIDSSSDEDDELMEEDDGRKEYNFFFKVFKEDAGLREYYENNFAKGEFSCLVCGALGGKKTGKKYKGCLPLVQHSITIAKTKKKKAHRAFGQAVCKVLGWDIDQLPAIVSLLSDKSSETLGNVNSENKDSSTNIVNNIDSIVGNNGEGVSESGSIATGTLPNSEEGDMNSMMCPDAGKNSEDIGMVHLHDAEEPAAEGLSRVNDSLTCPDADKNLENLGVVHPHNMEEPAAQGLTSVPLDGNNGDGNEMQDLQMGNGVLHGNNGDGNEMQDLQMGNRALDSPDGVGNEMQDPQMGNGVLGGPKEDNEIKT</sequence>
<feature type="compositionally biased region" description="Acidic residues" evidence="1">
    <location>
        <begin position="147"/>
        <end position="164"/>
    </location>
</feature>
<feature type="compositionally biased region" description="Polar residues" evidence="1">
    <location>
        <begin position="30"/>
        <end position="41"/>
    </location>
</feature>
<dbReference type="EMBL" id="JACGWM010000007">
    <property type="protein sequence ID" value="KAL0362621.1"/>
    <property type="molecule type" value="Genomic_DNA"/>
</dbReference>
<feature type="region of interest" description="Disordered" evidence="1">
    <location>
        <begin position="426"/>
        <end position="458"/>
    </location>
</feature>
<protein>
    <submittedName>
        <fullName evidence="2">Uncharacterized protein</fullName>
    </submittedName>
</protein>
<evidence type="ECO:0000313" key="2">
    <source>
        <dbReference type="EMBL" id="KAL0362621.1"/>
    </source>
</evidence>
<feature type="region of interest" description="Disordered" evidence="1">
    <location>
        <begin position="27"/>
        <end position="127"/>
    </location>
</feature>
<organism evidence="2">
    <name type="scientific">Sesamum calycinum</name>
    <dbReference type="NCBI Taxonomy" id="2727403"/>
    <lineage>
        <taxon>Eukaryota</taxon>
        <taxon>Viridiplantae</taxon>
        <taxon>Streptophyta</taxon>
        <taxon>Embryophyta</taxon>
        <taxon>Tracheophyta</taxon>
        <taxon>Spermatophyta</taxon>
        <taxon>Magnoliopsida</taxon>
        <taxon>eudicotyledons</taxon>
        <taxon>Gunneridae</taxon>
        <taxon>Pentapetalae</taxon>
        <taxon>asterids</taxon>
        <taxon>lamiids</taxon>
        <taxon>Lamiales</taxon>
        <taxon>Pedaliaceae</taxon>
        <taxon>Sesamum</taxon>
    </lineage>
</organism>
<proteinExistence type="predicted"/>
<dbReference type="PANTHER" id="PTHR34546:SF3">
    <property type="entry name" value="OS06G0153600 PROTEIN"/>
    <property type="match status" value="1"/>
</dbReference>
<feature type="compositionally biased region" description="Pro residues" evidence="1">
    <location>
        <begin position="84"/>
        <end position="95"/>
    </location>
</feature>
<gene>
    <name evidence="2" type="ORF">Scaly_1217300</name>
</gene>
<name>A0AAW2Q4A6_9LAMI</name>